<comment type="subcellular location">
    <subcellularLocation>
        <location evidence="2">Secreted</location>
    </subcellularLocation>
</comment>
<organism evidence="18">
    <name type="scientific">Anopheles atroparvus</name>
    <name type="common">European mosquito</name>
    <dbReference type="NCBI Taxonomy" id="41427"/>
    <lineage>
        <taxon>Eukaryota</taxon>
        <taxon>Metazoa</taxon>
        <taxon>Ecdysozoa</taxon>
        <taxon>Arthropoda</taxon>
        <taxon>Hexapoda</taxon>
        <taxon>Insecta</taxon>
        <taxon>Pterygota</taxon>
        <taxon>Neoptera</taxon>
        <taxon>Endopterygota</taxon>
        <taxon>Diptera</taxon>
        <taxon>Nematocera</taxon>
        <taxon>Culicoidea</taxon>
        <taxon>Culicidae</taxon>
        <taxon>Anophelinae</taxon>
        <taxon>Anopheles</taxon>
    </lineage>
</organism>
<feature type="domain" description="5'-Nucleotidase C-terminal" evidence="17">
    <location>
        <begin position="350"/>
        <end position="510"/>
    </location>
</feature>
<evidence type="ECO:0000256" key="15">
    <source>
        <dbReference type="RuleBase" id="RU362119"/>
    </source>
</evidence>
<evidence type="ECO:0000256" key="13">
    <source>
        <dbReference type="ARBA" id="ARBA00023240"/>
    </source>
</evidence>
<evidence type="ECO:0000256" key="11">
    <source>
        <dbReference type="ARBA" id="ARBA00022801"/>
    </source>
</evidence>
<evidence type="ECO:0000259" key="16">
    <source>
        <dbReference type="Pfam" id="PF00149"/>
    </source>
</evidence>
<feature type="chain" id="PRO_5036529344" description="Apyrase" evidence="15">
    <location>
        <begin position="22"/>
        <end position="555"/>
    </location>
</feature>
<dbReference type="EnsemblMetazoa" id="AATE008433-RA">
    <property type="protein sequence ID" value="AATE008433-PA.1"/>
    <property type="gene ID" value="AATE008433"/>
</dbReference>
<comment type="cofactor">
    <cofactor evidence="1">
        <name>a divalent metal cation</name>
        <dbReference type="ChEBI" id="CHEBI:60240"/>
    </cofactor>
</comment>
<dbReference type="InterPro" id="IPR004843">
    <property type="entry name" value="Calcineurin-like_PHP"/>
</dbReference>
<sequence>MGKVFLLRAIVLCLVLLQCSATDFLPTDRGQLVELYPLTIIHINDLHARFHETSERSGKCDGEGCIAGIARVFHTVQELRKAHKNALFLNAGDNFQGTIWYNYHRWKVVAHAMKLLRPDAMTLGNHEFDDTLDGLKPYLQALAKANIKTVVANLDSTQEEKFPRLPPTTIIERDSRKIGIIGVIYDQTHQLSKTGAITFADSVATVRHEAEKLKKTGVHIIVVLSHCGLEIDKRIAREAGDHVDVIVGGHSHSFLFPESSGKPRYKDDKVQGDYPLVVTNDNGRKILIVQAYAYGKYVGRLTAYFNTEGEIQYWEGFPIYMSHGVTQNGQALRTLEPFRKAVDKFASMRIAKTTIDLVQSTCRVQECNLGSLVADSLADYYTNDSFHPIAVINAGEIRSPISKGEITNEEAIGASPFSNTADLLTLRGDALWNIIEHSLVLDAVKRTNTAQVAGLRIVADLGREPYHRVISLEVRDLHDGTTYRPLNRSANYKVAMKSFIASGKDGFRWALERLDRQIGPLDSDVFISYLKKLKVVNEANLVSGRFNITGQLKSQ</sequence>
<keyword evidence="5" id="KW-1201">Platelet aggregation inhibiting toxin</keyword>
<evidence type="ECO:0000259" key="17">
    <source>
        <dbReference type="Pfam" id="PF02872"/>
    </source>
</evidence>
<evidence type="ECO:0000256" key="5">
    <source>
        <dbReference type="ARBA" id="ARBA00022442"/>
    </source>
</evidence>
<keyword evidence="11 15" id="KW-0378">Hydrolase</keyword>
<accession>A0A182IZF7</accession>
<keyword evidence="9 15" id="KW-0732">Signal</keyword>
<evidence type="ECO:0000256" key="6">
    <source>
        <dbReference type="ARBA" id="ARBA00022525"/>
    </source>
</evidence>
<dbReference type="Pfam" id="PF00149">
    <property type="entry name" value="Metallophos"/>
    <property type="match status" value="1"/>
</dbReference>
<dbReference type="GO" id="GO:0006196">
    <property type="term" value="P:AMP catabolic process"/>
    <property type="evidence" value="ECO:0007669"/>
    <property type="project" value="TreeGrafter"/>
</dbReference>
<evidence type="ECO:0000256" key="4">
    <source>
        <dbReference type="ARBA" id="ARBA00012148"/>
    </source>
</evidence>
<evidence type="ECO:0000256" key="10">
    <source>
        <dbReference type="ARBA" id="ARBA00022741"/>
    </source>
</evidence>
<dbReference type="GO" id="GO:0005886">
    <property type="term" value="C:plasma membrane"/>
    <property type="evidence" value="ECO:0007669"/>
    <property type="project" value="TreeGrafter"/>
</dbReference>
<evidence type="ECO:0000256" key="12">
    <source>
        <dbReference type="ARBA" id="ARBA00023180"/>
    </source>
</evidence>
<dbReference type="CDD" id="cd07409">
    <property type="entry name" value="MPP_CD73_N"/>
    <property type="match status" value="1"/>
</dbReference>
<dbReference type="Pfam" id="PF02872">
    <property type="entry name" value="5_nucleotid_C"/>
    <property type="match status" value="1"/>
</dbReference>
<evidence type="ECO:0000256" key="3">
    <source>
        <dbReference type="ARBA" id="ARBA00006654"/>
    </source>
</evidence>
<evidence type="ECO:0000256" key="1">
    <source>
        <dbReference type="ARBA" id="ARBA00001968"/>
    </source>
</evidence>
<dbReference type="GO" id="GO:0000166">
    <property type="term" value="F:nucleotide binding"/>
    <property type="evidence" value="ECO:0007669"/>
    <property type="project" value="UniProtKB-KW"/>
</dbReference>
<dbReference type="InterPro" id="IPR008334">
    <property type="entry name" value="5'-Nucleotdase_C"/>
</dbReference>
<dbReference type="InterPro" id="IPR036907">
    <property type="entry name" value="5'-Nucleotdase_C_sf"/>
</dbReference>
<keyword evidence="8" id="KW-0479">Metal-binding</keyword>
<dbReference type="STRING" id="41427.A0A182IZF7"/>
<dbReference type="GO" id="GO:0090729">
    <property type="term" value="F:toxin activity"/>
    <property type="evidence" value="ECO:0007669"/>
    <property type="project" value="UniProtKB-KW"/>
</dbReference>
<keyword evidence="10 15" id="KW-0547">Nucleotide-binding</keyword>
<evidence type="ECO:0000256" key="9">
    <source>
        <dbReference type="ARBA" id="ARBA00022729"/>
    </source>
</evidence>
<keyword evidence="6" id="KW-0964">Secreted</keyword>
<keyword evidence="7" id="KW-0800">Toxin</keyword>
<evidence type="ECO:0000256" key="14">
    <source>
        <dbReference type="ARBA" id="ARBA00074431"/>
    </source>
</evidence>
<dbReference type="Gene3D" id="3.60.21.10">
    <property type="match status" value="1"/>
</dbReference>
<dbReference type="SUPFAM" id="SSF55816">
    <property type="entry name" value="5'-nucleotidase (syn. UDP-sugar hydrolase), C-terminal domain"/>
    <property type="match status" value="1"/>
</dbReference>
<dbReference type="EC" id="3.6.1.5" evidence="4"/>
<dbReference type="GO" id="GO:0046872">
    <property type="term" value="F:metal ion binding"/>
    <property type="evidence" value="ECO:0007669"/>
    <property type="project" value="UniProtKB-KW"/>
</dbReference>
<dbReference type="InterPro" id="IPR006179">
    <property type="entry name" value="5_nucleotidase/apyrase"/>
</dbReference>
<dbReference type="Gene3D" id="3.90.780.10">
    <property type="entry name" value="5'-Nucleotidase, C-terminal domain"/>
    <property type="match status" value="1"/>
</dbReference>
<dbReference type="PANTHER" id="PTHR11575">
    <property type="entry name" value="5'-NUCLEOTIDASE-RELATED"/>
    <property type="match status" value="1"/>
</dbReference>
<dbReference type="AlphaFoldDB" id="A0A182IZF7"/>
<dbReference type="PANTHER" id="PTHR11575:SF32">
    <property type="entry name" value="APYRASE-LIKE PROTEIN"/>
    <property type="match status" value="1"/>
</dbReference>
<name>A0A182IZF7_ANOAO</name>
<dbReference type="GO" id="GO:0005576">
    <property type="term" value="C:extracellular region"/>
    <property type="evidence" value="ECO:0007669"/>
    <property type="project" value="UniProtKB-SubCell"/>
</dbReference>
<dbReference type="InterPro" id="IPR006146">
    <property type="entry name" value="5'-Nucleotdase_CS"/>
</dbReference>
<dbReference type="PROSITE" id="PS00786">
    <property type="entry name" value="5_NUCLEOTIDASE_2"/>
    <property type="match status" value="1"/>
</dbReference>
<evidence type="ECO:0000256" key="2">
    <source>
        <dbReference type="ARBA" id="ARBA00004613"/>
    </source>
</evidence>
<evidence type="ECO:0000256" key="8">
    <source>
        <dbReference type="ARBA" id="ARBA00022723"/>
    </source>
</evidence>
<dbReference type="FunFam" id="3.60.21.10:FF:000020">
    <property type="entry name" value="NT5E isoform 4"/>
    <property type="match status" value="1"/>
</dbReference>
<evidence type="ECO:0000256" key="7">
    <source>
        <dbReference type="ARBA" id="ARBA00022656"/>
    </source>
</evidence>
<dbReference type="InterPro" id="IPR029052">
    <property type="entry name" value="Metallo-depent_PP-like"/>
</dbReference>
<proteinExistence type="inferred from homology"/>
<keyword evidence="13" id="KW-1199">Hemostasis impairing toxin</keyword>
<comment type="similarity">
    <text evidence="3 15">Belongs to the 5'-nucleotidase family.</text>
</comment>
<dbReference type="PROSITE" id="PS00785">
    <property type="entry name" value="5_NUCLEOTIDASE_1"/>
    <property type="match status" value="1"/>
</dbReference>
<protein>
    <recommendedName>
        <fullName evidence="14">Apyrase</fullName>
        <ecNumber evidence="4">3.6.1.5</ecNumber>
    </recommendedName>
</protein>
<dbReference type="PRINTS" id="PR01607">
    <property type="entry name" value="APYRASEFAMLY"/>
</dbReference>
<evidence type="ECO:0000313" key="18">
    <source>
        <dbReference type="EnsemblMetazoa" id="AATE008433-PA.1"/>
    </source>
</evidence>
<dbReference type="GO" id="GO:0004050">
    <property type="term" value="F:apyrase activity"/>
    <property type="evidence" value="ECO:0007669"/>
    <property type="project" value="UniProtKB-EC"/>
</dbReference>
<reference evidence="18" key="1">
    <citation type="submission" date="2022-08" db="UniProtKB">
        <authorList>
            <consortium name="EnsemblMetazoa"/>
        </authorList>
    </citation>
    <scope>IDENTIFICATION</scope>
    <source>
        <strain evidence="18">EBRO</strain>
    </source>
</reference>
<feature type="signal peptide" evidence="15">
    <location>
        <begin position="1"/>
        <end position="21"/>
    </location>
</feature>
<dbReference type="SUPFAM" id="SSF56300">
    <property type="entry name" value="Metallo-dependent phosphatases"/>
    <property type="match status" value="1"/>
</dbReference>
<dbReference type="VEuPathDB" id="VectorBase:AATE008433"/>
<dbReference type="GO" id="GO:0008253">
    <property type="term" value="F:5'-nucleotidase activity"/>
    <property type="evidence" value="ECO:0007669"/>
    <property type="project" value="TreeGrafter"/>
</dbReference>
<keyword evidence="12" id="KW-0325">Glycoprotein</keyword>
<feature type="domain" description="Calcineurin-like phosphoesterase" evidence="16">
    <location>
        <begin position="39"/>
        <end position="253"/>
    </location>
</feature>